<organism evidence="5 6">
    <name type="scientific">Salinisphaera japonica YTM-1</name>
    <dbReference type="NCBI Taxonomy" id="1209778"/>
    <lineage>
        <taxon>Bacteria</taxon>
        <taxon>Pseudomonadati</taxon>
        <taxon>Pseudomonadota</taxon>
        <taxon>Gammaproteobacteria</taxon>
        <taxon>Salinisphaerales</taxon>
        <taxon>Salinisphaeraceae</taxon>
        <taxon>Salinisphaera</taxon>
    </lineage>
</organism>
<name>A0A423PJ58_9GAMM</name>
<dbReference type="Gene3D" id="3.90.550.10">
    <property type="entry name" value="Spore Coat Polysaccharide Biosynthesis Protein SpsA, Chain A"/>
    <property type="match status" value="1"/>
</dbReference>
<gene>
    <name evidence="5" type="ORF">SAJA_12700</name>
</gene>
<dbReference type="Pfam" id="PF00535">
    <property type="entry name" value="Glycos_transf_2"/>
    <property type="match status" value="1"/>
</dbReference>
<dbReference type="RefSeq" id="WP_123659000.1">
    <property type="nucleotide sequence ID" value="NZ_AYKG01000045.1"/>
</dbReference>
<evidence type="ECO:0000259" key="4">
    <source>
        <dbReference type="Pfam" id="PF00535"/>
    </source>
</evidence>
<comment type="caution">
    <text evidence="5">The sequence shown here is derived from an EMBL/GenBank/DDBJ whole genome shotgun (WGS) entry which is preliminary data.</text>
</comment>
<evidence type="ECO:0000256" key="1">
    <source>
        <dbReference type="ARBA" id="ARBA00006739"/>
    </source>
</evidence>
<evidence type="ECO:0000313" key="6">
    <source>
        <dbReference type="Proteomes" id="UP000285310"/>
    </source>
</evidence>
<dbReference type="InterPro" id="IPR001173">
    <property type="entry name" value="Glyco_trans_2-like"/>
</dbReference>
<feature type="domain" description="Glycosyltransferase 2-like" evidence="4">
    <location>
        <begin position="9"/>
        <end position="173"/>
    </location>
</feature>
<evidence type="ECO:0000256" key="2">
    <source>
        <dbReference type="ARBA" id="ARBA00022676"/>
    </source>
</evidence>
<proteinExistence type="inferred from homology"/>
<dbReference type="PANTHER" id="PTHR43179:SF12">
    <property type="entry name" value="GALACTOFURANOSYLTRANSFERASE GLFT2"/>
    <property type="match status" value="1"/>
</dbReference>
<evidence type="ECO:0000256" key="3">
    <source>
        <dbReference type="ARBA" id="ARBA00022679"/>
    </source>
</evidence>
<evidence type="ECO:0000313" key="5">
    <source>
        <dbReference type="EMBL" id="ROO25623.1"/>
    </source>
</evidence>
<sequence length="300" mass="32901">MAQSEPVWSIVIPTFGRGAQLPGLLEALSRQVPPAGGFEVIIVDDGSPQPLDAIVEPFRERLVLILHRQANAGPASARNAGVALARGRWIALTDDDCRPSARWLVELARGLDARNDVLIGGMTINGFPDMAGAAASQTLVDYLYASAQKAGAGALDFVTSNNMALSRNAFETLGGFDTDFPLAAGEDRDFCDRWIARGGIIEQAPAARIEHFHALTPRAFWRQHFNYGRGARRVHALRQARSASGGRRTFERLSFYGDLIIYPMRERRPQALRQTVMLTLSQLATTAGYLAERFTHSDRV</sequence>
<comment type="similarity">
    <text evidence="1">Belongs to the glycosyltransferase 2 family.</text>
</comment>
<dbReference type="PANTHER" id="PTHR43179">
    <property type="entry name" value="RHAMNOSYLTRANSFERASE WBBL"/>
    <property type="match status" value="1"/>
</dbReference>
<keyword evidence="2" id="KW-0328">Glycosyltransferase</keyword>
<protein>
    <submittedName>
        <fullName evidence="5">Glycosyl transferase</fullName>
    </submittedName>
</protein>
<dbReference type="OrthoDB" id="9069044at2"/>
<reference evidence="5 6" key="1">
    <citation type="submission" date="2013-10" db="EMBL/GenBank/DDBJ databases">
        <title>Salinisphaera japonica YTM-1 Genome Sequencing.</title>
        <authorList>
            <person name="Lai Q."/>
            <person name="Li C."/>
            <person name="Shao Z."/>
        </authorList>
    </citation>
    <scope>NUCLEOTIDE SEQUENCE [LARGE SCALE GENOMIC DNA]</scope>
    <source>
        <strain evidence="5 6">YTM-1</strain>
    </source>
</reference>
<keyword evidence="6" id="KW-1185">Reference proteome</keyword>
<keyword evidence="3 5" id="KW-0808">Transferase</keyword>
<dbReference type="InterPro" id="IPR029044">
    <property type="entry name" value="Nucleotide-diphossugar_trans"/>
</dbReference>
<accession>A0A423PJ58</accession>
<dbReference type="SUPFAM" id="SSF53448">
    <property type="entry name" value="Nucleotide-diphospho-sugar transferases"/>
    <property type="match status" value="1"/>
</dbReference>
<dbReference type="EMBL" id="AYKG01000045">
    <property type="protein sequence ID" value="ROO25623.1"/>
    <property type="molecule type" value="Genomic_DNA"/>
</dbReference>
<dbReference type="Proteomes" id="UP000285310">
    <property type="component" value="Unassembled WGS sequence"/>
</dbReference>
<dbReference type="GO" id="GO:0016757">
    <property type="term" value="F:glycosyltransferase activity"/>
    <property type="evidence" value="ECO:0007669"/>
    <property type="project" value="UniProtKB-KW"/>
</dbReference>
<dbReference type="InParanoid" id="A0A423PJ58"/>
<dbReference type="AlphaFoldDB" id="A0A423PJ58"/>